<protein>
    <recommendedName>
        <fullName evidence="1">Pyridoxamine 5'-phosphate oxidase Alr4036 family FMN-binding domain-containing protein</fullName>
    </recommendedName>
</protein>
<dbReference type="PANTHER" id="PTHR28243">
    <property type="entry name" value="AGL049CP"/>
    <property type="match status" value="1"/>
</dbReference>
<dbReference type="OMA" id="DHELFTA"/>
<dbReference type="Proteomes" id="UP000078561">
    <property type="component" value="Unassembled WGS sequence"/>
</dbReference>
<organism evidence="2">
    <name type="scientific">Absidia glauca</name>
    <name type="common">Pin mould</name>
    <dbReference type="NCBI Taxonomy" id="4829"/>
    <lineage>
        <taxon>Eukaryota</taxon>
        <taxon>Fungi</taxon>
        <taxon>Fungi incertae sedis</taxon>
        <taxon>Mucoromycota</taxon>
        <taxon>Mucoromycotina</taxon>
        <taxon>Mucoromycetes</taxon>
        <taxon>Mucorales</taxon>
        <taxon>Cunninghamellaceae</taxon>
        <taxon>Absidia</taxon>
    </lineage>
</organism>
<dbReference type="PANTHER" id="PTHR28243:SF1">
    <property type="entry name" value="PYRIDOXAMINE 5'-PHOSPHATE OXIDASE ALR4036 FAMILY FMN-BINDING DOMAIN-CONTAINING PROTEIN"/>
    <property type="match status" value="1"/>
</dbReference>
<dbReference type="SUPFAM" id="SSF50475">
    <property type="entry name" value="FMN-binding split barrel"/>
    <property type="match status" value="1"/>
</dbReference>
<evidence type="ECO:0000313" key="2">
    <source>
        <dbReference type="EMBL" id="SAM07872.1"/>
    </source>
</evidence>
<keyword evidence="3" id="KW-1185">Reference proteome</keyword>
<accession>A0A170ANP3</accession>
<evidence type="ECO:0000313" key="3">
    <source>
        <dbReference type="Proteomes" id="UP000078561"/>
    </source>
</evidence>
<dbReference type="OrthoDB" id="434253at2759"/>
<gene>
    <name evidence="2" type="primary">ABSGL_13530.1 scaffold 14267</name>
</gene>
<evidence type="ECO:0000259" key="1">
    <source>
        <dbReference type="Pfam" id="PF12766"/>
    </source>
</evidence>
<dbReference type="Pfam" id="PF12766">
    <property type="entry name" value="Pyridox_oxase_2"/>
    <property type="match status" value="1"/>
</dbReference>
<dbReference type="GO" id="GO:0010181">
    <property type="term" value="F:FMN binding"/>
    <property type="evidence" value="ECO:0007669"/>
    <property type="project" value="InterPro"/>
</dbReference>
<sequence>MTTRYWKSFLWERLQKNIQQQGLSSAYMSLATIAVPSDGLPSPRVRTVVFRSFAGEHHTDALGWTSECLVVSTDRRSQKWQELALNPHYEACWYMNGTGEQFRLRGILHTYPSDLPMPLVESSGPARTPTPTMKLGNQAFLRRQQGQHFDWEAERQRHFGLLDDGLRATFCTDEQLTTLPITGLDDKGWYVSPAQAALDAAYENFALLVLTVKEMDYCSLAGDHELFTAKI</sequence>
<dbReference type="InterPro" id="IPR024624">
    <property type="entry name" value="Pyridox_Oxase_Alr4036_FMN-bd"/>
</dbReference>
<proteinExistence type="predicted"/>
<name>A0A170ANP3_ABSGL</name>
<dbReference type="AlphaFoldDB" id="A0A170ANP3"/>
<dbReference type="InParanoid" id="A0A170ANP3"/>
<feature type="domain" description="Pyridoxamine 5'-phosphate oxidase Alr4036 family FMN-binding" evidence="1">
    <location>
        <begin position="5"/>
        <end position="110"/>
    </location>
</feature>
<dbReference type="STRING" id="4829.A0A170ANP3"/>
<dbReference type="InterPro" id="IPR012349">
    <property type="entry name" value="Split_barrel_FMN-bd"/>
</dbReference>
<reference evidence="2" key="1">
    <citation type="submission" date="2016-04" db="EMBL/GenBank/DDBJ databases">
        <authorList>
            <person name="Evans L.H."/>
            <person name="Alamgir A."/>
            <person name="Owens N."/>
            <person name="Weber N.D."/>
            <person name="Virtaneva K."/>
            <person name="Barbian K."/>
            <person name="Babar A."/>
            <person name="Rosenke K."/>
        </authorList>
    </citation>
    <scope>NUCLEOTIDE SEQUENCE [LARGE SCALE GENOMIC DNA]</scope>
    <source>
        <strain evidence="2">CBS 101.48</strain>
    </source>
</reference>
<dbReference type="EMBL" id="LT554871">
    <property type="protein sequence ID" value="SAM07872.1"/>
    <property type="molecule type" value="Genomic_DNA"/>
</dbReference>
<dbReference type="Gene3D" id="2.30.110.10">
    <property type="entry name" value="Electron Transport, Fmn-binding Protein, Chain A"/>
    <property type="match status" value="1"/>
</dbReference>